<sequence>MFLHKSTYSVRQLLDLIVERLETPYRPVIFFLCFIYYRNAAITPISQLLLTLRYFATGSMLVVVGDFCGIHKSTASRIVKKVSEAIASLRDRFINFPEDPHEIDRICTKFYEVARFPRVIGTIDCTHIKIPSPGQEMLLREAMVYGSEDFLYFH</sequence>
<evidence type="ECO:0008006" key="3">
    <source>
        <dbReference type="Google" id="ProtNLM"/>
    </source>
</evidence>
<dbReference type="EMBL" id="JAPWTJ010003256">
    <property type="protein sequence ID" value="KAJ8959561.1"/>
    <property type="molecule type" value="Genomic_DNA"/>
</dbReference>
<proteinExistence type="predicted"/>
<keyword evidence="2" id="KW-1185">Reference proteome</keyword>
<accession>A0ABQ9IRE1</accession>
<comment type="caution">
    <text evidence="1">The sequence shown here is derived from an EMBL/GenBank/DDBJ whole genome shotgun (WGS) entry which is preliminary data.</text>
</comment>
<gene>
    <name evidence="1" type="ORF">NQ317_000754</name>
</gene>
<organism evidence="1 2">
    <name type="scientific">Molorchus minor</name>
    <dbReference type="NCBI Taxonomy" id="1323400"/>
    <lineage>
        <taxon>Eukaryota</taxon>
        <taxon>Metazoa</taxon>
        <taxon>Ecdysozoa</taxon>
        <taxon>Arthropoda</taxon>
        <taxon>Hexapoda</taxon>
        <taxon>Insecta</taxon>
        <taxon>Pterygota</taxon>
        <taxon>Neoptera</taxon>
        <taxon>Endopterygota</taxon>
        <taxon>Coleoptera</taxon>
        <taxon>Polyphaga</taxon>
        <taxon>Cucujiformia</taxon>
        <taxon>Chrysomeloidea</taxon>
        <taxon>Cerambycidae</taxon>
        <taxon>Lamiinae</taxon>
        <taxon>Monochamini</taxon>
        <taxon>Molorchus</taxon>
    </lineage>
</organism>
<evidence type="ECO:0000313" key="1">
    <source>
        <dbReference type="EMBL" id="KAJ8959561.1"/>
    </source>
</evidence>
<reference evidence="1" key="1">
    <citation type="journal article" date="2023" name="Insect Mol. Biol.">
        <title>Genome sequencing provides insights into the evolution of gene families encoding plant cell wall-degrading enzymes in longhorned beetles.</title>
        <authorList>
            <person name="Shin N.R."/>
            <person name="Okamura Y."/>
            <person name="Kirsch R."/>
            <person name="Pauchet Y."/>
        </authorList>
    </citation>
    <scope>NUCLEOTIDE SEQUENCE</scope>
    <source>
        <strain evidence="1">MMC_N1</strain>
    </source>
</reference>
<name>A0ABQ9IRE1_9CUCU</name>
<evidence type="ECO:0000313" key="2">
    <source>
        <dbReference type="Proteomes" id="UP001162164"/>
    </source>
</evidence>
<protein>
    <recommendedName>
        <fullName evidence="3">Nuclease HARBI1</fullName>
    </recommendedName>
</protein>
<dbReference type="Proteomes" id="UP001162164">
    <property type="component" value="Unassembled WGS sequence"/>
</dbReference>